<accession>A0AAV0EX83</accession>
<protein>
    <submittedName>
        <fullName evidence="1">Uncharacterized protein</fullName>
    </submittedName>
</protein>
<gene>
    <name evidence="1" type="ORF">CEPIT_LOCUS28654</name>
</gene>
<name>A0AAV0EX83_9ASTE</name>
<keyword evidence="2" id="KW-1185">Reference proteome</keyword>
<dbReference type="Proteomes" id="UP001152523">
    <property type="component" value="Unassembled WGS sequence"/>
</dbReference>
<evidence type="ECO:0000313" key="2">
    <source>
        <dbReference type="Proteomes" id="UP001152523"/>
    </source>
</evidence>
<feature type="non-terminal residue" evidence="1">
    <location>
        <position position="99"/>
    </location>
</feature>
<evidence type="ECO:0000313" key="1">
    <source>
        <dbReference type="EMBL" id="CAH9127862.1"/>
    </source>
</evidence>
<reference evidence="1" key="1">
    <citation type="submission" date="2022-07" db="EMBL/GenBank/DDBJ databases">
        <authorList>
            <person name="Macas J."/>
            <person name="Novak P."/>
            <person name="Neumann P."/>
        </authorList>
    </citation>
    <scope>NUCLEOTIDE SEQUENCE</scope>
</reference>
<dbReference type="AlphaFoldDB" id="A0AAV0EX83"/>
<sequence length="99" mass="11381">MDDVLLVMLKLDGTWMSDYTFSSLDTFGIRIGLHSSYTSLLDMLRGILNQYKPNHSFRISYMVDGCPPPVFIVDDETLKFYLYMKCLQSDVAKLPLCVE</sequence>
<proteinExistence type="predicted"/>
<comment type="caution">
    <text evidence="1">The sequence shown here is derived from an EMBL/GenBank/DDBJ whole genome shotgun (WGS) entry which is preliminary data.</text>
</comment>
<organism evidence="1 2">
    <name type="scientific">Cuscuta epithymum</name>
    <dbReference type="NCBI Taxonomy" id="186058"/>
    <lineage>
        <taxon>Eukaryota</taxon>
        <taxon>Viridiplantae</taxon>
        <taxon>Streptophyta</taxon>
        <taxon>Embryophyta</taxon>
        <taxon>Tracheophyta</taxon>
        <taxon>Spermatophyta</taxon>
        <taxon>Magnoliopsida</taxon>
        <taxon>eudicotyledons</taxon>
        <taxon>Gunneridae</taxon>
        <taxon>Pentapetalae</taxon>
        <taxon>asterids</taxon>
        <taxon>lamiids</taxon>
        <taxon>Solanales</taxon>
        <taxon>Convolvulaceae</taxon>
        <taxon>Cuscuteae</taxon>
        <taxon>Cuscuta</taxon>
        <taxon>Cuscuta subgen. Cuscuta</taxon>
    </lineage>
</organism>
<dbReference type="EMBL" id="CAMAPF010000948">
    <property type="protein sequence ID" value="CAH9127862.1"/>
    <property type="molecule type" value="Genomic_DNA"/>
</dbReference>